<dbReference type="Pfam" id="PF01603">
    <property type="entry name" value="B56"/>
    <property type="match status" value="1"/>
</dbReference>
<dbReference type="GO" id="GO:0007165">
    <property type="term" value="P:signal transduction"/>
    <property type="evidence" value="ECO:0007669"/>
    <property type="project" value="InterPro"/>
</dbReference>
<gene>
    <name evidence="2" type="ORF">SUZIE_194525</name>
</gene>
<comment type="similarity">
    <text evidence="1">Belongs to the phosphatase 2A regulatory subunit B56 family.</text>
</comment>
<protein>
    <submittedName>
        <fullName evidence="2">Serine/threonine-protein phosphatase 2A 56 kDa regulatory subunit gamma isoform</fullName>
    </submittedName>
</protein>
<dbReference type="InterPro" id="IPR002554">
    <property type="entry name" value="PP2A_B56"/>
</dbReference>
<dbReference type="GO" id="GO:0000159">
    <property type="term" value="C:protein phosphatase type 2A complex"/>
    <property type="evidence" value="ECO:0007669"/>
    <property type="project" value="InterPro"/>
</dbReference>
<dbReference type="GO" id="GO:0005829">
    <property type="term" value="C:cytosol"/>
    <property type="evidence" value="ECO:0007669"/>
    <property type="project" value="TreeGrafter"/>
</dbReference>
<dbReference type="GO" id="GO:0072542">
    <property type="term" value="F:protein phosphatase activator activity"/>
    <property type="evidence" value="ECO:0007669"/>
    <property type="project" value="TreeGrafter"/>
</dbReference>
<sequence length="137" mass="15735">MALLKYWPKTHSPKEVVFLNELEEILDLFEPSEFVKIMEPLFWQLAKCVSSPYFQMVEQALYYWNNEYFVSLISDNAAKIQPIMFPSLYNSLLACHKSKLPQDSHTKKGLDTHCRAGLPGQALTGLVATTPAHFWVL</sequence>
<evidence type="ECO:0000313" key="3">
    <source>
        <dbReference type="Proteomes" id="UP001166674"/>
    </source>
</evidence>
<reference evidence="2" key="1">
    <citation type="submission" date="2020-03" db="EMBL/GenBank/DDBJ databases">
        <title>Studies in the Genomics of Life Span.</title>
        <authorList>
            <person name="Glass D."/>
        </authorList>
    </citation>
    <scope>NUCLEOTIDE SEQUENCE</scope>
    <source>
        <strain evidence="2">SUZIE</strain>
        <tissue evidence="2">Muscle</tissue>
    </source>
</reference>
<dbReference type="Proteomes" id="UP001166674">
    <property type="component" value="Unassembled WGS sequence"/>
</dbReference>
<keyword evidence="3" id="KW-1185">Reference proteome</keyword>
<evidence type="ECO:0000256" key="1">
    <source>
        <dbReference type="ARBA" id="ARBA00009745"/>
    </source>
</evidence>
<proteinExistence type="inferred from homology"/>
<organism evidence="2 3">
    <name type="scientific">Sciurus carolinensis</name>
    <name type="common">Eastern gray squirrel</name>
    <dbReference type="NCBI Taxonomy" id="30640"/>
    <lineage>
        <taxon>Eukaryota</taxon>
        <taxon>Metazoa</taxon>
        <taxon>Chordata</taxon>
        <taxon>Craniata</taxon>
        <taxon>Vertebrata</taxon>
        <taxon>Euteleostomi</taxon>
        <taxon>Mammalia</taxon>
        <taxon>Eutheria</taxon>
        <taxon>Euarchontoglires</taxon>
        <taxon>Glires</taxon>
        <taxon>Rodentia</taxon>
        <taxon>Sciuromorpha</taxon>
        <taxon>Sciuridae</taxon>
        <taxon>Sciurinae</taxon>
        <taxon>Sciurini</taxon>
        <taxon>Sciurus</taxon>
    </lineage>
</organism>
<dbReference type="AlphaFoldDB" id="A0AA41NC83"/>
<accession>A0AA41NC83</accession>
<dbReference type="EMBL" id="JAATJV010418709">
    <property type="protein sequence ID" value="MBZ3887752.1"/>
    <property type="molecule type" value="Genomic_DNA"/>
</dbReference>
<dbReference type="GO" id="GO:0005634">
    <property type="term" value="C:nucleus"/>
    <property type="evidence" value="ECO:0007669"/>
    <property type="project" value="TreeGrafter"/>
</dbReference>
<dbReference type="Gene3D" id="1.25.10.10">
    <property type="entry name" value="Leucine-rich Repeat Variant"/>
    <property type="match status" value="1"/>
</dbReference>
<dbReference type="SUPFAM" id="SSF48371">
    <property type="entry name" value="ARM repeat"/>
    <property type="match status" value="1"/>
</dbReference>
<name>A0AA41NC83_SCICA</name>
<dbReference type="PANTHER" id="PTHR10257">
    <property type="entry name" value="SERINE/THREONINE PROTEIN PHOSPHATASE 2A PP2A REGULATORY SUBUNIT B"/>
    <property type="match status" value="1"/>
</dbReference>
<comment type="caution">
    <text evidence="2">The sequence shown here is derived from an EMBL/GenBank/DDBJ whole genome shotgun (WGS) entry which is preliminary data.</text>
</comment>
<evidence type="ECO:0000313" key="2">
    <source>
        <dbReference type="EMBL" id="MBZ3887752.1"/>
    </source>
</evidence>
<dbReference type="PANTHER" id="PTHR10257:SF3">
    <property type="entry name" value="SERINE_THREONINE-PROTEIN PHOSPHATASE 2A 56 KDA REGULATORY SUBUNIT GAMMA ISOFORM"/>
    <property type="match status" value="1"/>
</dbReference>
<dbReference type="InterPro" id="IPR011989">
    <property type="entry name" value="ARM-like"/>
</dbReference>
<dbReference type="InterPro" id="IPR016024">
    <property type="entry name" value="ARM-type_fold"/>
</dbReference>